<feature type="region of interest" description="Disordered" evidence="3">
    <location>
        <begin position="23"/>
        <end position="47"/>
    </location>
</feature>
<dbReference type="Gene3D" id="3.90.950.10">
    <property type="match status" value="1"/>
</dbReference>
<dbReference type="EMBL" id="JBICBT010000230">
    <property type="protein sequence ID" value="KAL3119806.1"/>
    <property type="molecule type" value="Genomic_DNA"/>
</dbReference>
<gene>
    <name evidence="4" type="ORF">niasHT_002146</name>
</gene>
<keyword evidence="5" id="KW-1185">Reference proteome</keyword>
<evidence type="ECO:0000256" key="1">
    <source>
        <dbReference type="ARBA" id="ARBA00001968"/>
    </source>
</evidence>
<dbReference type="Proteomes" id="UP001620626">
    <property type="component" value="Unassembled WGS sequence"/>
</dbReference>
<dbReference type="HAMAP" id="MF_00528">
    <property type="entry name" value="Maf"/>
    <property type="match status" value="1"/>
</dbReference>
<dbReference type="Pfam" id="PF02545">
    <property type="entry name" value="Maf"/>
    <property type="match status" value="1"/>
</dbReference>
<reference evidence="4 5" key="1">
    <citation type="submission" date="2024-10" db="EMBL/GenBank/DDBJ databases">
        <authorList>
            <person name="Kim D."/>
        </authorList>
    </citation>
    <scope>NUCLEOTIDE SEQUENCE [LARGE SCALE GENOMIC DNA]</scope>
    <source>
        <strain evidence="4">BH-2024</strain>
    </source>
</reference>
<evidence type="ECO:0000256" key="2">
    <source>
        <dbReference type="ARBA" id="ARBA00022801"/>
    </source>
</evidence>
<protein>
    <submittedName>
        <fullName evidence="4">Uncharacterized protein</fullName>
    </submittedName>
</protein>
<name>A0ABD2LX43_9BILA</name>
<feature type="compositionally biased region" description="Basic and acidic residues" evidence="3">
    <location>
        <begin position="30"/>
        <end position="47"/>
    </location>
</feature>
<evidence type="ECO:0000313" key="5">
    <source>
        <dbReference type="Proteomes" id="UP001620626"/>
    </source>
</evidence>
<dbReference type="PANTHER" id="PTHR43213">
    <property type="entry name" value="BIFUNCTIONAL DTTP/UTP PYROPHOSPHATASE/METHYLTRANSFERASE PROTEIN-RELATED"/>
    <property type="match status" value="1"/>
</dbReference>
<sequence length="251" mass="27444">MKSAWFLGNKIAREGGAIGRWVASGGGGEKGGKSNDEAAKNGADNDKDNENNNFVVILASASKDRLQLMRQIGLEPMVVPSNCPEDLPRTMQVDQFVEQTARQKATDVAQRMIDEKVHFDALIGCDTMVSVDGELIGKPKDEEDAFQILKKLSNRSHIILTGVCIIDSSGNEKELFSVESRVEFGQLSDKLISQYIMTGEPMGRAGAYAIQGKGAALVKSISGSFPNIIGLPLFELIQKLDRLYLEKQKMH</sequence>
<dbReference type="CDD" id="cd00555">
    <property type="entry name" value="Maf"/>
    <property type="match status" value="1"/>
</dbReference>
<dbReference type="InterPro" id="IPR003697">
    <property type="entry name" value="Maf-like"/>
</dbReference>
<proteinExistence type="inferred from homology"/>
<dbReference type="PANTHER" id="PTHR43213:SF5">
    <property type="entry name" value="BIFUNCTIONAL DTTP_UTP PYROPHOSPHATASE_METHYLTRANSFERASE PROTEIN-RELATED"/>
    <property type="match status" value="1"/>
</dbReference>
<dbReference type="NCBIfam" id="TIGR00172">
    <property type="entry name" value="maf"/>
    <property type="match status" value="1"/>
</dbReference>
<dbReference type="SUPFAM" id="SSF52972">
    <property type="entry name" value="ITPase-like"/>
    <property type="match status" value="1"/>
</dbReference>
<keyword evidence="2" id="KW-0378">Hydrolase</keyword>
<dbReference type="InterPro" id="IPR029001">
    <property type="entry name" value="ITPase-like_fam"/>
</dbReference>
<evidence type="ECO:0000313" key="4">
    <source>
        <dbReference type="EMBL" id="KAL3119806.1"/>
    </source>
</evidence>
<comment type="caution">
    <text evidence="4">The sequence shown here is derived from an EMBL/GenBank/DDBJ whole genome shotgun (WGS) entry which is preliminary data.</text>
</comment>
<accession>A0ABD2LX43</accession>
<dbReference type="AlphaFoldDB" id="A0ABD2LX43"/>
<dbReference type="GO" id="GO:0016787">
    <property type="term" value="F:hydrolase activity"/>
    <property type="evidence" value="ECO:0007669"/>
    <property type="project" value="UniProtKB-KW"/>
</dbReference>
<evidence type="ECO:0000256" key="3">
    <source>
        <dbReference type="SAM" id="MobiDB-lite"/>
    </source>
</evidence>
<comment type="cofactor">
    <cofactor evidence="1">
        <name>a divalent metal cation</name>
        <dbReference type="ChEBI" id="CHEBI:60240"/>
    </cofactor>
</comment>
<organism evidence="4 5">
    <name type="scientific">Heterodera trifolii</name>
    <dbReference type="NCBI Taxonomy" id="157864"/>
    <lineage>
        <taxon>Eukaryota</taxon>
        <taxon>Metazoa</taxon>
        <taxon>Ecdysozoa</taxon>
        <taxon>Nematoda</taxon>
        <taxon>Chromadorea</taxon>
        <taxon>Rhabditida</taxon>
        <taxon>Tylenchina</taxon>
        <taxon>Tylenchomorpha</taxon>
        <taxon>Tylenchoidea</taxon>
        <taxon>Heteroderidae</taxon>
        <taxon>Heteroderinae</taxon>
        <taxon>Heterodera</taxon>
    </lineage>
</organism>